<dbReference type="AlphaFoldDB" id="A0AAP0IF85"/>
<gene>
    <name evidence="2" type="ORF">Syun_020770</name>
</gene>
<proteinExistence type="predicted"/>
<organism evidence="2 3">
    <name type="scientific">Stephania yunnanensis</name>
    <dbReference type="NCBI Taxonomy" id="152371"/>
    <lineage>
        <taxon>Eukaryota</taxon>
        <taxon>Viridiplantae</taxon>
        <taxon>Streptophyta</taxon>
        <taxon>Embryophyta</taxon>
        <taxon>Tracheophyta</taxon>
        <taxon>Spermatophyta</taxon>
        <taxon>Magnoliopsida</taxon>
        <taxon>Ranunculales</taxon>
        <taxon>Menispermaceae</taxon>
        <taxon>Menispermoideae</taxon>
        <taxon>Cissampelideae</taxon>
        <taxon>Stephania</taxon>
    </lineage>
</organism>
<keyword evidence="1" id="KW-1133">Transmembrane helix</keyword>
<reference evidence="2 3" key="1">
    <citation type="submission" date="2024-01" db="EMBL/GenBank/DDBJ databases">
        <title>Genome assemblies of Stephania.</title>
        <authorList>
            <person name="Yang L."/>
        </authorList>
    </citation>
    <scope>NUCLEOTIDE SEQUENCE [LARGE SCALE GENOMIC DNA]</scope>
    <source>
        <strain evidence="2">YNDBR</strain>
        <tissue evidence="2">Leaf</tissue>
    </source>
</reference>
<evidence type="ECO:0000313" key="2">
    <source>
        <dbReference type="EMBL" id="KAK9113973.1"/>
    </source>
</evidence>
<dbReference type="EMBL" id="JBBNAF010000009">
    <property type="protein sequence ID" value="KAK9113973.1"/>
    <property type="molecule type" value="Genomic_DNA"/>
</dbReference>
<keyword evidence="1" id="KW-0472">Membrane</keyword>
<protein>
    <submittedName>
        <fullName evidence="2">Uncharacterized protein</fullName>
    </submittedName>
</protein>
<sequence length="81" mass="9746">MEIHAEIILRLLASSRGGSIPVMEIKMMKFKFLNYRDRKSQVHLTLTRESKSLKIYVYYFHVIKFNFLVVNCLYILFWALE</sequence>
<dbReference type="Proteomes" id="UP001420932">
    <property type="component" value="Unassembled WGS sequence"/>
</dbReference>
<keyword evidence="3" id="KW-1185">Reference proteome</keyword>
<evidence type="ECO:0000313" key="3">
    <source>
        <dbReference type="Proteomes" id="UP001420932"/>
    </source>
</evidence>
<comment type="caution">
    <text evidence="2">The sequence shown here is derived from an EMBL/GenBank/DDBJ whole genome shotgun (WGS) entry which is preliminary data.</text>
</comment>
<feature type="transmembrane region" description="Helical" evidence="1">
    <location>
        <begin position="56"/>
        <end position="80"/>
    </location>
</feature>
<keyword evidence="1" id="KW-0812">Transmembrane</keyword>
<name>A0AAP0IF85_9MAGN</name>
<accession>A0AAP0IF85</accession>
<evidence type="ECO:0000256" key="1">
    <source>
        <dbReference type="SAM" id="Phobius"/>
    </source>
</evidence>